<protein>
    <recommendedName>
        <fullName evidence="3">Glycosyl transferase family 1</fullName>
    </recommendedName>
</protein>
<proteinExistence type="predicted"/>
<dbReference type="Gene3D" id="3.40.50.2000">
    <property type="entry name" value="Glycogen Phosphorylase B"/>
    <property type="match status" value="2"/>
</dbReference>
<dbReference type="AlphaFoldDB" id="A0A840EVJ5"/>
<evidence type="ECO:0000313" key="1">
    <source>
        <dbReference type="EMBL" id="MBB4118104.1"/>
    </source>
</evidence>
<reference evidence="1 2" key="1">
    <citation type="submission" date="2020-08" db="EMBL/GenBank/DDBJ databases">
        <title>Genomic Encyclopedia of Type Strains, Phase IV (KMG-IV): sequencing the most valuable type-strain genomes for metagenomic binning, comparative biology and taxonomic classification.</title>
        <authorList>
            <person name="Goeker M."/>
        </authorList>
    </citation>
    <scope>NUCLEOTIDE SEQUENCE [LARGE SCALE GENOMIC DNA]</scope>
    <source>
        <strain evidence="1 2">DSM 29568</strain>
    </source>
</reference>
<gene>
    <name evidence="1" type="ORF">GGR32_000376</name>
</gene>
<name>A0A840EVJ5_9FLAO</name>
<evidence type="ECO:0000313" key="2">
    <source>
        <dbReference type="Proteomes" id="UP000553034"/>
    </source>
</evidence>
<keyword evidence="2" id="KW-1185">Reference proteome</keyword>
<dbReference type="Proteomes" id="UP000553034">
    <property type="component" value="Unassembled WGS sequence"/>
</dbReference>
<comment type="caution">
    <text evidence="1">The sequence shown here is derived from an EMBL/GenBank/DDBJ whole genome shotgun (WGS) entry which is preliminary data.</text>
</comment>
<dbReference type="EMBL" id="JACIFO010000001">
    <property type="protein sequence ID" value="MBB4118104.1"/>
    <property type="molecule type" value="Genomic_DNA"/>
</dbReference>
<organism evidence="1 2">
    <name type="scientific">Mesonia hippocampi</name>
    <dbReference type="NCBI Taxonomy" id="1628250"/>
    <lineage>
        <taxon>Bacteria</taxon>
        <taxon>Pseudomonadati</taxon>
        <taxon>Bacteroidota</taxon>
        <taxon>Flavobacteriia</taxon>
        <taxon>Flavobacteriales</taxon>
        <taxon>Flavobacteriaceae</taxon>
        <taxon>Mesonia</taxon>
    </lineage>
</organism>
<evidence type="ECO:0008006" key="3">
    <source>
        <dbReference type="Google" id="ProtNLM"/>
    </source>
</evidence>
<sequence>METRVLIVAYYWPPAGGPGVQRWLNFVKYLPQNGIKPVVFVPENANYPIIDKSFEQEIPDGVEVLKFPIFEPYQWASFLGKKETNSISSGIIEKEENQTFTQKLMLYIRGNYFIPDARIFWVKPAVKYLTDFLAKNKDIKTLITTGPPHSLHLIGLKLKQQNEMNWVADFRDPWTTIGYHKKLKLTEKAHKKHLHLEQEVLDKASLILTTSYTTKQEFSEKTTTPIQVITNGFEPKEVLEKPLDKNFTLAHIGSLLSDRNPLVLWKVIQELLQENTEFKKHFKLRFIGKVSKEVLASLATYHLTDFVENLGYLPHQEAVLFQNTSQVLLLIEIDSVETRGIIPGKLFEYLNTSRPIIAIGPEKWDVNQVMKAVGAESCFTYQDKTALKDSIAAYFKAYQEANLKATARFTENFTRKALTKQLAIALKQLPNG</sequence>
<dbReference type="SUPFAM" id="SSF53756">
    <property type="entry name" value="UDP-Glycosyltransferase/glycogen phosphorylase"/>
    <property type="match status" value="1"/>
</dbReference>
<dbReference type="RefSeq" id="WP_183475752.1">
    <property type="nucleotide sequence ID" value="NZ_JACIFO010000001.1"/>
</dbReference>
<accession>A0A840EVJ5</accession>